<dbReference type="InterPro" id="IPR003586">
    <property type="entry name" value="Hint_dom_C"/>
</dbReference>
<dbReference type="PROSITE" id="PS50818">
    <property type="entry name" value="INTEIN_C_TER"/>
    <property type="match status" value="1"/>
</dbReference>
<evidence type="ECO:0000256" key="2">
    <source>
        <dbReference type="ARBA" id="ARBA00022741"/>
    </source>
</evidence>
<dbReference type="PANTHER" id="PTHR30153">
    <property type="entry name" value="REPLICATIVE DNA HELICASE DNAB"/>
    <property type="match status" value="1"/>
</dbReference>
<comment type="function">
    <text evidence="7">The intein is an endonuclease.</text>
</comment>
<keyword evidence="2" id="KW-0547">Nucleotide-binding</keyword>
<dbReference type="EMBL" id="BSUJ01000001">
    <property type="protein sequence ID" value="GMA21646.1"/>
    <property type="molecule type" value="Genomic_DNA"/>
</dbReference>
<keyword evidence="5" id="KW-0238">DNA-binding</keyword>
<dbReference type="SUPFAM" id="SSF52540">
    <property type="entry name" value="P-loop containing nucleoside triphosphate hydrolases"/>
    <property type="match status" value="1"/>
</dbReference>
<keyword evidence="3" id="KW-0378">Hydrolase</keyword>
<dbReference type="RefSeq" id="WP_348520384.1">
    <property type="nucleotide sequence ID" value="NZ_BSUJ01000001.1"/>
</dbReference>
<evidence type="ECO:0000256" key="8">
    <source>
        <dbReference type="ARBA" id="ARBA00045002"/>
    </source>
</evidence>
<dbReference type="Pfam" id="PF03796">
    <property type="entry name" value="DnaB_C"/>
    <property type="match status" value="1"/>
</dbReference>
<evidence type="ECO:0000313" key="10">
    <source>
        <dbReference type="EMBL" id="GMA21646.1"/>
    </source>
</evidence>
<dbReference type="Gene3D" id="2.170.16.10">
    <property type="entry name" value="Hedgehog/Intein (Hint) domain"/>
    <property type="match status" value="1"/>
</dbReference>
<dbReference type="Proteomes" id="UP001157109">
    <property type="component" value="Unassembled WGS sequence"/>
</dbReference>
<comment type="caution">
    <text evidence="10">The sequence shown here is derived from an EMBL/GenBank/DDBJ whole genome shotgun (WGS) entry which is preliminary data.</text>
</comment>
<dbReference type="SMART" id="SM00305">
    <property type="entry name" value="HintC"/>
    <property type="match status" value="1"/>
</dbReference>
<dbReference type="InterPro" id="IPR036844">
    <property type="entry name" value="Hint_dom_sf"/>
</dbReference>
<evidence type="ECO:0000256" key="5">
    <source>
        <dbReference type="ARBA" id="ARBA00023125"/>
    </source>
</evidence>
<proteinExistence type="predicted"/>
<keyword evidence="11" id="KW-1185">Reference proteome</keyword>
<sequence length="103" mass="11447">MAVNDVLWDEVSEIELVGMEEVFDATVLGGHNFIANGIAVHNSIEQDADMVMLLHRESVYEKESPREGEADIIVAKHRNGPTGTIVVAFQGHYSRFTNMANNF</sequence>
<keyword evidence="1" id="KW-0235">DNA replication</keyword>
<dbReference type="Gene3D" id="3.40.50.300">
    <property type="entry name" value="P-loop containing nucleotide triphosphate hydrolases"/>
    <property type="match status" value="1"/>
</dbReference>
<keyword evidence="3" id="KW-0347">Helicase</keyword>
<dbReference type="InterPro" id="IPR007694">
    <property type="entry name" value="DNA_helicase_DnaB-like_C"/>
</dbReference>
<reference evidence="11" key="1">
    <citation type="journal article" date="2019" name="Int. J. Syst. Evol. Microbiol.">
        <title>The Global Catalogue of Microorganisms (GCM) 10K type strain sequencing project: providing services to taxonomists for standard genome sequencing and annotation.</title>
        <authorList>
            <consortium name="The Broad Institute Genomics Platform"/>
            <consortium name="The Broad Institute Genome Sequencing Center for Infectious Disease"/>
            <person name="Wu L."/>
            <person name="Ma J."/>
        </authorList>
    </citation>
    <scope>NUCLEOTIDE SEQUENCE [LARGE SCALE GENOMIC DNA]</scope>
    <source>
        <strain evidence="11">NBRC 105830</strain>
    </source>
</reference>
<evidence type="ECO:0000256" key="3">
    <source>
        <dbReference type="ARBA" id="ARBA00022806"/>
    </source>
</evidence>
<gene>
    <name evidence="10" type="ORF">GCM10025862_36670</name>
</gene>
<dbReference type="PANTHER" id="PTHR30153:SF2">
    <property type="entry name" value="REPLICATIVE DNA HELICASE"/>
    <property type="match status" value="1"/>
</dbReference>
<dbReference type="InterPro" id="IPR027417">
    <property type="entry name" value="P-loop_NTPase"/>
</dbReference>
<feature type="domain" description="SF4 helicase" evidence="9">
    <location>
        <begin position="43"/>
        <end position="103"/>
    </location>
</feature>
<keyword evidence="6" id="KW-0413">Isomerase</keyword>
<evidence type="ECO:0000259" key="9">
    <source>
        <dbReference type="PROSITE" id="PS51199"/>
    </source>
</evidence>
<evidence type="ECO:0000256" key="4">
    <source>
        <dbReference type="ARBA" id="ARBA00022840"/>
    </source>
</evidence>
<evidence type="ECO:0000256" key="6">
    <source>
        <dbReference type="ARBA" id="ARBA00023235"/>
    </source>
</evidence>
<evidence type="ECO:0000256" key="1">
    <source>
        <dbReference type="ARBA" id="ARBA00022705"/>
    </source>
</evidence>
<keyword evidence="4" id="KW-0067">ATP-binding</keyword>
<dbReference type="SUPFAM" id="SSF51294">
    <property type="entry name" value="Hedgehog/intein (Hint) domain"/>
    <property type="match status" value="1"/>
</dbReference>
<organism evidence="10 11">
    <name type="scientific">Arsenicicoccus piscis</name>
    <dbReference type="NCBI Taxonomy" id="673954"/>
    <lineage>
        <taxon>Bacteria</taxon>
        <taxon>Bacillati</taxon>
        <taxon>Actinomycetota</taxon>
        <taxon>Actinomycetes</taxon>
        <taxon>Micrococcales</taxon>
        <taxon>Intrasporangiaceae</taxon>
        <taxon>Arsenicicoccus</taxon>
    </lineage>
</organism>
<evidence type="ECO:0000313" key="11">
    <source>
        <dbReference type="Proteomes" id="UP001157109"/>
    </source>
</evidence>
<dbReference type="NCBIfam" id="TIGR01443">
    <property type="entry name" value="intein_Cterm"/>
    <property type="match status" value="1"/>
</dbReference>
<evidence type="ECO:0000256" key="7">
    <source>
        <dbReference type="ARBA" id="ARBA00044940"/>
    </source>
</evidence>
<accession>A0ABQ6HUD0</accession>
<protein>
    <recommendedName>
        <fullName evidence="8">DNA 5'-3' helicase DnaB</fullName>
    </recommendedName>
</protein>
<name>A0ABQ6HUD0_9MICO</name>
<dbReference type="PROSITE" id="PS51199">
    <property type="entry name" value="SF4_HELICASE"/>
    <property type="match status" value="1"/>
</dbReference>
<dbReference type="InterPro" id="IPR030934">
    <property type="entry name" value="Intein_C"/>
</dbReference>